<feature type="active site" description="Charge relay system" evidence="5 6">
    <location>
        <position position="218"/>
    </location>
</feature>
<evidence type="ECO:0000256" key="5">
    <source>
        <dbReference type="PIRSR" id="PIRSR615500-1"/>
    </source>
</evidence>
<name>A0A7W7DCH4_9ACTN</name>
<evidence type="ECO:0000259" key="9">
    <source>
        <dbReference type="Pfam" id="PF00082"/>
    </source>
</evidence>
<evidence type="ECO:0000313" key="10">
    <source>
        <dbReference type="EMBL" id="MBB4702858.1"/>
    </source>
</evidence>
<dbReference type="Pfam" id="PF00082">
    <property type="entry name" value="Peptidase_S8"/>
    <property type="match status" value="1"/>
</dbReference>
<evidence type="ECO:0000256" key="3">
    <source>
        <dbReference type="ARBA" id="ARBA00022801"/>
    </source>
</evidence>
<keyword evidence="4 6" id="KW-0720">Serine protease</keyword>
<feature type="domain" description="Peptidase S8/S53" evidence="9">
    <location>
        <begin position="209"/>
        <end position="467"/>
    </location>
</feature>
<dbReference type="InterPro" id="IPR000209">
    <property type="entry name" value="Peptidase_S8/S53_dom"/>
</dbReference>
<dbReference type="Gene3D" id="3.40.50.200">
    <property type="entry name" value="Peptidase S8/S53 domain"/>
    <property type="match status" value="1"/>
</dbReference>
<dbReference type="SUPFAM" id="SSF52743">
    <property type="entry name" value="Subtilisin-like"/>
    <property type="match status" value="1"/>
</dbReference>
<protein>
    <submittedName>
        <fullName evidence="10">Subtilisin family serine protease</fullName>
    </submittedName>
</protein>
<reference evidence="10 11" key="1">
    <citation type="submission" date="2020-08" db="EMBL/GenBank/DDBJ databases">
        <title>Sequencing the genomes of 1000 actinobacteria strains.</title>
        <authorList>
            <person name="Klenk H.-P."/>
        </authorList>
    </citation>
    <scope>NUCLEOTIDE SEQUENCE [LARGE SCALE GENOMIC DNA]</scope>
    <source>
        <strain evidence="10 11">DSM 45784</strain>
    </source>
</reference>
<evidence type="ECO:0000256" key="6">
    <source>
        <dbReference type="PROSITE-ProRule" id="PRU01240"/>
    </source>
</evidence>
<dbReference type="GO" id="GO:0004252">
    <property type="term" value="F:serine-type endopeptidase activity"/>
    <property type="evidence" value="ECO:0007669"/>
    <property type="project" value="UniProtKB-UniRule"/>
</dbReference>
<dbReference type="PRINTS" id="PR00723">
    <property type="entry name" value="SUBTILISIN"/>
</dbReference>
<proteinExistence type="inferred from homology"/>
<feature type="region of interest" description="Disordered" evidence="7">
    <location>
        <begin position="24"/>
        <end position="43"/>
    </location>
</feature>
<dbReference type="InterPro" id="IPR051048">
    <property type="entry name" value="Peptidase_S8/S53_subtilisin"/>
</dbReference>
<dbReference type="GO" id="GO:0006508">
    <property type="term" value="P:proteolysis"/>
    <property type="evidence" value="ECO:0007669"/>
    <property type="project" value="UniProtKB-KW"/>
</dbReference>
<dbReference type="PANTHER" id="PTHR43399:SF4">
    <property type="entry name" value="CELL WALL-ASSOCIATED PROTEASE"/>
    <property type="match status" value="1"/>
</dbReference>
<keyword evidence="2 6" id="KW-0645">Protease</keyword>
<gene>
    <name evidence="10" type="ORF">BJ982_004402</name>
</gene>
<feature type="compositionally biased region" description="Low complexity" evidence="7">
    <location>
        <begin position="24"/>
        <end position="36"/>
    </location>
</feature>
<keyword evidence="3 6" id="KW-0378">Hydrolase</keyword>
<evidence type="ECO:0000256" key="8">
    <source>
        <dbReference type="SAM" id="SignalP"/>
    </source>
</evidence>
<keyword evidence="8" id="KW-0732">Signal</keyword>
<dbReference type="EMBL" id="JACHND010000001">
    <property type="protein sequence ID" value="MBB4702858.1"/>
    <property type="molecule type" value="Genomic_DNA"/>
</dbReference>
<evidence type="ECO:0000256" key="2">
    <source>
        <dbReference type="ARBA" id="ARBA00022670"/>
    </source>
</evidence>
<dbReference type="InterPro" id="IPR023828">
    <property type="entry name" value="Peptidase_S8_Ser-AS"/>
</dbReference>
<dbReference type="InterPro" id="IPR013783">
    <property type="entry name" value="Ig-like_fold"/>
</dbReference>
<dbReference type="Gene3D" id="2.60.40.10">
    <property type="entry name" value="Immunoglobulins"/>
    <property type="match status" value="1"/>
</dbReference>
<feature type="active site" description="Charge relay system" evidence="5 6">
    <location>
        <position position="420"/>
    </location>
</feature>
<evidence type="ECO:0000313" key="11">
    <source>
        <dbReference type="Proteomes" id="UP000542210"/>
    </source>
</evidence>
<comment type="similarity">
    <text evidence="1 6">Belongs to the peptidase S8 family.</text>
</comment>
<organism evidence="10 11">
    <name type="scientific">Sphaerisporangium siamense</name>
    <dbReference type="NCBI Taxonomy" id="795645"/>
    <lineage>
        <taxon>Bacteria</taxon>
        <taxon>Bacillati</taxon>
        <taxon>Actinomycetota</taxon>
        <taxon>Actinomycetes</taxon>
        <taxon>Streptosporangiales</taxon>
        <taxon>Streptosporangiaceae</taxon>
        <taxon>Sphaerisporangium</taxon>
    </lineage>
</organism>
<dbReference type="Proteomes" id="UP000542210">
    <property type="component" value="Unassembled WGS sequence"/>
</dbReference>
<dbReference type="PROSITE" id="PS00137">
    <property type="entry name" value="SUBTILASE_HIS"/>
    <property type="match status" value="1"/>
</dbReference>
<feature type="active site" description="Charge relay system" evidence="5 6">
    <location>
        <position position="250"/>
    </location>
</feature>
<dbReference type="PANTHER" id="PTHR43399">
    <property type="entry name" value="SUBTILISIN-RELATED"/>
    <property type="match status" value="1"/>
</dbReference>
<dbReference type="GO" id="GO:0005975">
    <property type="term" value="P:carbohydrate metabolic process"/>
    <property type="evidence" value="ECO:0007669"/>
    <property type="project" value="UniProtKB-ARBA"/>
</dbReference>
<feature type="signal peptide" evidence="8">
    <location>
        <begin position="1"/>
        <end position="20"/>
    </location>
</feature>
<dbReference type="InterPro" id="IPR036852">
    <property type="entry name" value="Peptidase_S8/S53_dom_sf"/>
</dbReference>
<dbReference type="PROSITE" id="PS00138">
    <property type="entry name" value="SUBTILASE_SER"/>
    <property type="match status" value="1"/>
</dbReference>
<sequence>MKRRVTALTLAALSVLGVVAAPSAAGTAPARPGPSSTGPLGSVTLITGDRVTVTGEADGPQGYQVTPGPGRQVSFAIQTFAGHTLVLPSDAAPLIGKGLVDERLFDVTQLLEWEYDDAHRTDIPIMTEGGAPPRAATAGRGLDSVGLTASRVPKARATTAWNSLRPASEARTLASGVSKLWLDGRVSPALDRSVPQIGAPEAWKNGLTGKGVTVAVLDSGYDPGHPDLKGVVTQAANFSDDPDTRDPDGHGTHVASTVAGSGAASGGRYKGVAPDAKIAVGKVFGLDDGRESAVIAGMQWAATEVKARVVNMSLGERDTRALDPLEQAVNILSEQTGTLFVVAAGNGGARQSIDSPGSADAALTVGAVDKNDTLADFSSQGPRVADQAVKPDITAPGVEIVAASAGGGTSDSYIAKSGTSMATPHVAGAAAILAQRHPDWDGSRLKAALMASAEPGEGLTPYRQGTGRVDVARAVAQTVVTDTPNVWTYLTGPRDDEDVTKEVTYTNTSEEPVELKLTEDGPYTLSADHLAVPAGGSASVTLTLDATLQTGVYPGTVTATTGEVTVRGLAGAFIEPESSYVTVTAIGRDDDPLLAVRATLYNFETDERIPLNFFKGVAEARVRPGAWNLFADMFGENGGITVSHRAVPVGRQDVSVTLDARQGRRISLTVDDPAAEPTGASQISLRNTGGNKKFVVRYDIPRGEVYVLSSRQPGLEYLAHQVLTAGGAAAVRYDLADYRAGRIPSDPDRKFRKAGLAQAAVTFRAQNTDAPAEFDRYVALPGENGVLVGSSATAVTTPGTLTNYLTPGHDLRWSGRLAQGEYVLTDLGQRTVRRGRSAELWNAAVTGPTAPSVTRSGDRLTFGLEGLFTDAGTGRAGWDGDVTGAASLVRDGKVLKRSRLENCHLGRACLVADLPADHGTYTASFSAQRDVPYAALSTAIDASWTFTSAHTDDATPLALPSIRYAPQGLDAYNRTRPGTVTRIPITAEGRALNTPVVEASFDDGGTWQALQVRRAGTGWTTSVTNPATPGHVTLRATATGPAGIQVQQTITRAYAVQN</sequence>
<dbReference type="RefSeq" id="WP_184882904.1">
    <property type="nucleotide sequence ID" value="NZ_BOOV01000005.1"/>
</dbReference>
<keyword evidence="11" id="KW-1185">Reference proteome</keyword>
<dbReference type="AlphaFoldDB" id="A0A7W7DCH4"/>
<feature type="chain" id="PRO_5038436328" evidence="8">
    <location>
        <begin position="21"/>
        <end position="1058"/>
    </location>
</feature>
<comment type="caution">
    <text evidence="10">The sequence shown here is derived from an EMBL/GenBank/DDBJ whole genome shotgun (WGS) entry which is preliminary data.</text>
</comment>
<evidence type="ECO:0000256" key="4">
    <source>
        <dbReference type="ARBA" id="ARBA00022825"/>
    </source>
</evidence>
<dbReference type="PROSITE" id="PS51892">
    <property type="entry name" value="SUBTILASE"/>
    <property type="match status" value="1"/>
</dbReference>
<evidence type="ECO:0000256" key="1">
    <source>
        <dbReference type="ARBA" id="ARBA00011073"/>
    </source>
</evidence>
<evidence type="ECO:0000256" key="7">
    <source>
        <dbReference type="SAM" id="MobiDB-lite"/>
    </source>
</evidence>
<accession>A0A7W7DCH4</accession>
<dbReference type="InterPro" id="IPR015500">
    <property type="entry name" value="Peptidase_S8_subtilisin-rel"/>
</dbReference>
<dbReference type="InterPro" id="IPR022398">
    <property type="entry name" value="Peptidase_S8_His-AS"/>
</dbReference>